<dbReference type="Proteomes" id="UP000593576">
    <property type="component" value="Unassembled WGS sequence"/>
</dbReference>
<name>A0A7J9N649_GOSSC</name>
<keyword evidence="3" id="KW-1185">Reference proteome</keyword>
<feature type="region of interest" description="Disordered" evidence="1">
    <location>
        <begin position="77"/>
        <end position="118"/>
    </location>
</feature>
<dbReference type="OrthoDB" id="852195at2759"/>
<dbReference type="EMBL" id="JABFAF010273039">
    <property type="protein sequence ID" value="MBA0878793.1"/>
    <property type="molecule type" value="Genomic_DNA"/>
</dbReference>
<protein>
    <submittedName>
        <fullName evidence="2">Uncharacterized protein</fullName>
    </submittedName>
</protein>
<evidence type="ECO:0000313" key="2">
    <source>
        <dbReference type="EMBL" id="MBA0878793.1"/>
    </source>
</evidence>
<comment type="caution">
    <text evidence="2">The sequence shown here is derived from an EMBL/GenBank/DDBJ whole genome shotgun (WGS) entry which is preliminary data.</text>
</comment>
<organism evidence="2 3">
    <name type="scientific">Gossypium schwendimanii</name>
    <name type="common">Cotton</name>
    <dbReference type="NCBI Taxonomy" id="34291"/>
    <lineage>
        <taxon>Eukaryota</taxon>
        <taxon>Viridiplantae</taxon>
        <taxon>Streptophyta</taxon>
        <taxon>Embryophyta</taxon>
        <taxon>Tracheophyta</taxon>
        <taxon>Spermatophyta</taxon>
        <taxon>Magnoliopsida</taxon>
        <taxon>eudicotyledons</taxon>
        <taxon>Gunneridae</taxon>
        <taxon>Pentapetalae</taxon>
        <taxon>rosids</taxon>
        <taxon>malvids</taxon>
        <taxon>Malvales</taxon>
        <taxon>Malvaceae</taxon>
        <taxon>Malvoideae</taxon>
        <taxon>Gossypium</taxon>
    </lineage>
</organism>
<dbReference type="AlphaFoldDB" id="A0A7J9N649"/>
<proteinExistence type="predicted"/>
<accession>A0A7J9N649</accession>
<feature type="compositionally biased region" description="Polar residues" evidence="1">
    <location>
        <begin position="100"/>
        <end position="118"/>
    </location>
</feature>
<sequence length="139" mass="16941">MHQSDRVLRQFGFRQPIPLAPESYYIQLWEDRYDYIPTRELIIVPELACVPEYMPWFWIHGKPYLLSVEERQLQLRVQREQRDPLNPRRRDDDAGLSMRPKQSPSQSSAPYNHQAQQQLRHSHRTQLFNLRYPWHSLFK</sequence>
<gene>
    <name evidence="2" type="ORF">Goshw_027654</name>
</gene>
<feature type="compositionally biased region" description="Basic and acidic residues" evidence="1">
    <location>
        <begin position="77"/>
        <end position="93"/>
    </location>
</feature>
<evidence type="ECO:0000313" key="3">
    <source>
        <dbReference type="Proteomes" id="UP000593576"/>
    </source>
</evidence>
<reference evidence="2 3" key="1">
    <citation type="journal article" date="2019" name="Genome Biol. Evol.">
        <title>Insights into the evolution of the New World diploid cottons (Gossypium, subgenus Houzingenia) based on genome sequencing.</title>
        <authorList>
            <person name="Grover C.E."/>
            <person name="Arick M.A. 2nd"/>
            <person name="Thrash A."/>
            <person name="Conover J.L."/>
            <person name="Sanders W.S."/>
            <person name="Peterson D.G."/>
            <person name="Frelichowski J.E."/>
            <person name="Scheffler J.A."/>
            <person name="Scheffler B.E."/>
            <person name="Wendel J.F."/>
        </authorList>
    </citation>
    <scope>NUCLEOTIDE SEQUENCE [LARGE SCALE GENOMIC DNA]</scope>
    <source>
        <strain evidence="2">1</strain>
        <tissue evidence="2">Leaf</tissue>
    </source>
</reference>
<evidence type="ECO:0000256" key="1">
    <source>
        <dbReference type="SAM" id="MobiDB-lite"/>
    </source>
</evidence>